<dbReference type="GeneID" id="54982558"/>
<reference evidence="1 2" key="1">
    <citation type="submission" date="2013-03" db="EMBL/GenBank/DDBJ databases">
        <authorList>
            <person name="Hammerl J."/>
        </authorList>
    </citation>
    <scope>NUCLEOTIDE SEQUENCE [LARGE SCALE GENOMIC DNA]</scope>
</reference>
<dbReference type="RefSeq" id="YP_009792336.1">
    <property type="nucleotide sequence ID" value="NC_047855.1"/>
</dbReference>
<organism evidence="1 2">
    <name type="scientific">Staphylococcus phage PSa3</name>
    <dbReference type="NCBI Taxonomy" id="1319980"/>
    <lineage>
        <taxon>Viruses</taxon>
        <taxon>Duplodnaviria</taxon>
        <taxon>Heunggongvirae</taxon>
        <taxon>Uroviricota</taxon>
        <taxon>Caudoviricetes</taxon>
        <taxon>Rountreeviridae</taxon>
        <taxon>Rakietenvirinae</taxon>
        <taxon>Rosenblumvirus</taxon>
        <taxon>Rosenblumvirus PSa3</taxon>
    </lineage>
</organism>
<reference evidence="1 2" key="2">
    <citation type="submission" date="2015-04" db="EMBL/GenBank/DDBJ databases">
        <title>Isolation and characterization of MRSA phages with lytic activity against CC398 strains.</title>
        <authorList>
            <person name="Kraushaar B."/>
            <person name="Dinh Thanh M."/>
            <person name="Reetz J."/>
            <person name="Fetsch A."/>
            <person name="Hammerl J.A."/>
            <person name="Hertwig S."/>
        </authorList>
    </citation>
    <scope>NUCLEOTIDE SEQUENCE [LARGE SCALE GENOMIC DNA]</scope>
</reference>
<dbReference type="KEGG" id="vg:54982558"/>
<sequence length="100" mass="11594">MVNVDNAPSEKGQAYTEMLQLFNKLIQWNPTYTFDNAINLVSACQQLLLNYNSSVVQFLNDELNNEIKPDSILSYIAGNDAIEQWNMHKGFYETYNIYVF</sequence>
<dbReference type="Proteomes" id="UP000223273">
    <property type="component" value="Segment"/>
</dbReference>
<name>A0A0E4BZI1_9CAUD</name>
<proteinExistence type="predicted"/>
<protein>
    <submittedName>
        <fullName evidence="1">Uncharacterized protein</fullName>
    </submittedName>
</protein>
<evidence type="ECO:0000313" key="2">
    <source>
        <dbReference type="Proteomes" id="UP000223273"/>
    </source>
</evidence>
<evidence type="ECO:0000313" key="1">
    <source>
        <dbReference type="EMBL" id="CCW03245.1"/>
    </source>
</evidence>
<gene>
    <name evidence="1" type="primary">PSa3_ORF01</name>
</gene>
<accession>A0A0E4BZI1</accession>
<keyword evidence="2" id="KW-1185">Reference proteome</keyword>
<dbReference type="EMBL" id="HF937074">
    <property type="protein sequence ID" value="CCW03245.1"/>
    <property type="molecule type" value="Genomic_DNA"/>
</dbReference>